<feature type="region of interest" description="Disordered" evidence="1">
    <location>
        <begin position="172"/>
        <end position="244"/>
    </location>
</feature>
<sequence>MTSREQMQALIRAEIDRQRPVAVARRTLELLVESATRATDAPPGYQVVDRDGAMRTRSVAGEAVPLGLGDLIAELRRQHPSLFLPPAPDAADAAPAARPAAANPGSPAAARDWMMVAPGSAAPREAVRAESPSRPATILQAAAARLGASLRRPAPTPAAAVYPAAAAAPSAAGAASMPPAGPAAPAPDPIGPAPVPDALRPAPAPRPADGPRPAGEPPPSEARASEGLRPGVARPRRLPGRASGRKPLYAALGALVLVGAGYLALRGDEPAPEAGPSAVTASPGRRKTADARPGEAKPGEVRPSDAAAAKREPVETGTLTPDAPATLAGVAEVVDTATLRLGSRTLRLFGVESAKGAQAGDLSTYLGGRPVNCQPAATRTAYLCAVDGHDLSEVVLYNGGGRATPEATPDLIEAERHARTEKLGIWATR</sequence>
<proteinExistence type="predicted"/>
<evidence type="ECO:0008006" key="4">
    <source>
        <dbReference type="Google" id="ProtNLM"/>
    </source>
</evidence>
<reference evidence="2" key="2">
    <citation type="submission" date="2021-08" db="EMBL/GenBank/DDBJ databases">
        <authorList>
            <person name="Tani A."/>
            <person name="Ola A."/>
            <person name="Ogura Y."/>
            <person name="Katsura K."/>
            <person name="Hayashi T."/>
        </authorList>
    </citation>
    <scope>NUCLEOTIDE SEQUENCE</scope>
    <source>
        <strain evidence="2">KCTC 52305</strain>
    </source>
</reference>
<accession>A0ABQ4R4L5</accession>
<feature type="compositionally biased region" description="Basic and acidic residues" evidence="1">
    <location>
        <begin position="287"/>
        <end position="314"/>
    </location>
</feature>
<dbReference type="RefSeq" id="WP_238313987.1">
    <property type="nucleotide sequence ID" value="NZ_BPQH01000020.1"/>
</dbReference>
<dbReference type="SUPFAM" id="SSF50199">
    <property type="entry name" value="Staphylococcal nuclease"/>
    <property type="match status" value="1"/>
</dbReference>
<dbReference type="EMBL" id="BPQH01000020">
    <property type="protein sequence ID" value="GJD52602.1"/>
    <property type="molecule type" value="Genomic_DNA"/>
</dbReference>
<name>A0ABQ4R4L5_9HYPH</name>
<evidence type="ECO:0000313" key="3">
    <source>
        <dbReference type="Proteomes" id="UP001055167"/>
    </source>
</evidence>
<dbReference type="Proteomes" id="UP001055167">
    <property type="component" value="Unassembled WGS sequence"/>
</dbReference>
<comment type="caution">
    <text evidence="2">The sequence shown here is derived from an EMBL/GenBank/DDBJ whole genome shotgun (WGS) entry which is preliminary data.</text>
</comment>
<feature type="compositionally biased region" description="Pro residues" evidence="1">
    <location>
        <begin position="202"/>
        <end position="220"/>
    </location>
</feature>
<keyword evidence="3" id="KW-1185">Reference proteome</keyword>
<reference evidence="2" key="1">
    <citation type="journal article" date="2021" name="Front. Microbiol.">
        <title>Comprehensive Comparative Genomics and Phenotyping of Methylobacterium Species.</title>
        <authorList>
            <person name="Alessa O."/>
            <person name="Ogura Y."/>
            <person name="Fujitani Y."/>
            <person name="Takami H."/>
            <person name="Hayashi T."/>
            <person name="Sahin N."/>
            <person name="Tani A."/>
        </authorList>
    </citation>
    <scope>NUCLEOTIDE SEQUENCE</scope>
    <source>
        <strain evidence="2">KCTC 52305</strain>
    </source>
</reference>
<dbReference type="InterPro" id="IPR035437">
    <property type="entry name" value="SNase_OB-fold_sf"/>
</dbReference>
<organism evidence="2 3">
    <name type="scientific">Methylobacterium crusticola</name>
    <dbReference type="NCBI Taxonomy" id="1697972"/>
    <lineage>
        <taxon>Bacteria</taxon>
        <taxon>Pseudomonadati</taxon>
        <taxon>Pseudomonadota</taxon>
        <taxon>Alphaproteobacteria</taxon>
        <taxon>Hyphomicrobiales</taxon>
        <taxon>Methylobacteriaceae</taxon>
        <taxon>Methylobacterium</taxon>
    </lineage>
</organism>
<evidence type="ECO:0000256" key="1">
    <source>
        <dbReference type="SAM" id="MobiDB-lite"/>
    </source>
</evidence>
<feature type="region of interest" description="Disordered" evidence="1">
    <location>
        <begin position="269"/>
        <end position="323"/>
    </location>
</feature>
<gene>
    <name evidence="2" type="ORF">OPKNFCMD_5368</name>
</gene>
<protein>
    <recommendedName>
        <fullName evidence="4">TNase-like domain-containing protein</fullName>
    </recommendedName>
</protein>
<feature type="compositionally biased region" description="Pro residues" evidence="1">
    <location>
        <begin position="179"/>
        <end position="195"/>
    </location>
</feature>
<evidence type="ECO:0000313" key="2">
    <source>
        <dbReference type="EMBL" id="GJD52602.1"/>
    </source>
</evidence>